<evidence type="ECO:0000256" key="2">
    <source>
        <dbReference type="SAM" id="SignalP"/>
    </source>
</evidence>
<feature type="compositionally biased region" description="Pro residues" evidence="1">
    <location>
        <begin position="283"/>
        <end position="321"/>
    </location>
</feature>
<evidence type="ECO:0000313" key="4">
    <source>
        <dbReference type="Proteomes" id="UP001515480"/>
    </source>
</evidence>
<organism evidence="3 4">
    <name type="scientific">Prymnesium parvum</name>
    <name type="common">Toxic golden alga</name>
    <dbReference type="NCBI Taxonomy" id="97485"/>
    <lineage>
        <taxon>Eukaryota</taxon>
        <taxon>Haptista</taxon>
        <taxon>Haptophyta</taxon>
        <taxon>Prymnesiophyceae</taxon>
        <taxon>Prymnesiales</taxon>
        <taxon>Prymnesiaceae</taxon>
        <taxon>Prymnesium</taxon>
    </lineage>
</organism>
<evidence type="ECO:0000313" key="3">
    <source>
        <dbReference type="EMBL" id="KAL1519617.1"/>
    </source>
</evidence>
<dbReference type="AlphaFoldDB" id="A0AB34JEJ1"/>
<keyword evidence="4" id="KW-1185">Reference proteome</keyword>
<evidence type="ECO:0000256" key="1">
    <source>
        <dbReference type="SAM" id="MobiDB-lite"/>
    </source>
</evidence>
<sequence length="402" mass="43080">MRAVWFACAAWLCVNAARAADSCATVESSESHAWLHQDEPHFSIRIGVKPWLQGTRVHVQWPEIVEVEHVFQAIRVEGADNPPLFLSPVLSAENTVPQLPFSSLDAPTSDATATGITVELGASGTSFLLNGKGTQSLSPDITCTFPAGVAEVLPETERLPDDCDLNPTYTVTASWDAGQSIEMLFEKWEDDREIALIFADSKPFSIVRPVGANLAHIEEDPHGSVVVLKLRVACRDFVYGTNGEVVVSGNHEINCVDARALNKKVLFQMHPAASSRPRVVCNPQPPPPVPPPPPPSPQPSPPLPCPPSPPPVQLPTPPPSPALKVTASDCDLGGMAAIISSEEHAGKKSMRVIVQLATWRSGYVITIGVTGALLDVSGVVSEHRSSIAHTIHPQQLIRSQLG</sequence>
<feature type="chain" id="PRO_5044311286" evidence="2">
    <location>
        <begin position="20"/>
        <end position="402"/>
    </location>
</feature>
<dbReference type="EMBL" id="JBGBPQ010000009">
    <property type="protein sequence ID" value="KAL1519617.1"/>
    <property type="molecule type" value="Genomic_DNA"/>
</dbReference>
<feature type="signal peptide" evidence="2">
    <location>
        <begin position="1"/>
        <end position="19"/>
    </location>
</feature>
<protein>
    <submittedName>
        <fullName evidence="3">Uncharacterized protein</fullName>
    </submittedName>
</protein>
<comment type="caution">
    <text evidence="3">The sequence shown here is derived from an EMBL/GenBank/DDBJ whole genome shotgun (WGS) entry which is preliminary data.</text>
</comment>
<accession>A0AB34JEJ1</accession>
<name>A0AB34JEJ1_PRYPA</name>
<dbReference type="Proteomes" id="UP001515480">
    <property type="component" value="Unassembled WGS sequence"/>
</dbReference>
<gene>
    <name evidence="3" type="ORF">AB1Y20_023129</name>
</gene>
<keyword evidence="2" id="KW-0732">Signal</keyword>
<feature type="region of interest" description="Disordered" evidence="1">
    <location>
        <begin position="276"/>
        <end position="321"/>
    </location>
</feature>
<proteinExistence type="predicted"/>
<reference evidence="3 4" key="1">
    <citation type="journal article" date="2024" name="Science">
        <title>Giant polyketide synthase enzymes in the biosynthesis of giant marine polyether toxins.</title>
        <authorList>
            <person name="Fallon T.R."/>
            <person name="Shende V.V."/>
            <person name="Wierzbicki I.H."/>
            <person name="Pendleton A.L."/>
            <person name="Watervoot N.F."/>
            <person name="Auber R.P."/>
            <person name="Gonzalez D.J."/>
            <person name="Wisecaver J.H."/>
            <person name="Moore B.S."/>
        </authorList>
    </citation>
    <scope>NUCLEOTIDE SEQUENCE [LARGE SCALE GENOMIC DNA]</scope>
    <source>
        <strain evidence="3 4">12B1</strain>
    </source>
</reference>